<gene>
    <name evidence="4" type="primary">Saal1</name>
    <name evidence="4" type="ORF">ALACHE_R06428</name>
</gene>
<evidence type="ECO:0000256" key="3">
    <source>
        <dbReference type="ARBA" id="ARBA00038401"/>
    </source>
</evidence>
<dbReference type="AlphaFoldDB" id="A0A7L2BZW8"/>
<feature type="non-terminal residue" evidence="4">
    <location>
        <position position="1"/>
    </location>
</feature>
<evidence type="ECO:0000256" key="2">
    <source>
        <dbReference type="ARBA" id="ARBA00023242"/>
    </source>
</evidence>
<accession>A0A7L2BZW8</accession>
<proteinExistence type="inferred from homology"/>
<evidence type="ECO:0000313" key="5">
    <source>
        <dbReference type="Proteomes" id="UP000571582"/>
    </source>
</evidence>
<dbReference type="InterPro" id="IPR016024">
    <property type="entry name" value="ARM-type_fold"/>
</dbReference>
<keyword evidence="2" id="KW-0539">Nucleus</keyword>
<evidence type="ECO:0000256" key="1">
    <source>
        <dbReference type="ARBA" id="ARBA00004123"/>
    </source>
</evidence>
<sequence length="479" mass="53702">MDRNPSPPCSDAEEEEGDAVGNTVYSKHWLFSVLTRLIEVIAPAEPDPAASPEGARTELDEEMENDICKVWDMSMDEDVALFLQEFNAPDIFMGVFAKSKCPRLTEICVGILGNMACFQDICMSISKDENLGQVLLQRLCDSDSPTLLETSRLLLTCLSQPEVANVWVERIRENPSVYDCVCFIMSSSTNVELLVKVGEVVDKLFDLDEELMLTWIKSGTCRSVGPSGDDSPEELPDFKIVPCILEAAKQVRSDNPEGLDVYMHILQLLTTVDEGIQAIVQAPDGGKDTWSLLYDLVCQELCQPDDPPIIVQEQKTVLASILSVLSAMFASQTEQEYTRMRKSKLCYFFVFLDMPLIGSLIRILQFMEGCGKRAGDNSKESEQEETGRTDVNEEDFHLKILKDICCELLSNMLQELTKENTLEGLHQGHLNEQTCSCAFQNLLPLYFASVESFLEVLREADQTLADNLEKRFPSLKVHT</sequence>
<reference evidence="4 5" key="1">
    <citation type="submission" date="2019-09" db="EMBL/GenBank/DDBJ databases">
        <title>Bird 10,000 Genomes (B10K) Project - Family phase.</title>
        <authorList>
            <person name="Zhang G."/>
        </authorList>
    </citation>
    <scope>NUCLEOTIDE SEQUENCE [LARGE SCALE GENOMIC DNA]</scope>
    <source>
        <strain evidence="4">B10K-DU-001-15</strain>
        <tissue evidence="4">Muscle</tissue>
    </source>
</reference>
<comment type="caution">
    <text evidence="4">The sequence shown here is derived from an EMBL/GenBank/DDBJ whole genome shotgun (WGS) entry which is preliminary data.</text>
</comment>
<dbReference type="PANTHER" id="PTHR23424">
    <property type="entry name" value="SERUM AMYLOID A"/>
    <property type="match status" value="1"/>
</dbReference>
<organism evidence="4 5">
    <name type="scientific">Alaudala cheleensis</name>
    <name type="common">Asian short-toed lark</name>
    <dbReference type="NCBI Taxonomy" id="670337"/>
    <lineage>
        <taxon>Eukaryota</taxon>
        <taxon>Metazoa</taxon>
        <taxon>Chordata</taxon>
        <taxon>Craniata</taxon>
        <taxon>Vertebrata</taxon>
        <taxon>Euteleostomi</taxon>
        <taxon>Archelosauria</taxon>
        <taxon>Archosauria</taxon>
        <taxon>Dinosauria</taxon>
        <taxon>Saurischia</taxon>
        <taxon>Theropoda</taxon>
        <taxon>Coelurosauria</taxon>
        <taxon>Aves</taxon>
        <taxon>Neognathae</taxon>
        <taxon>Neoaves</taxon>
        <taxon>Telluraves</taxon>
        <taxon>Australaves</taxon>
        <taxon>Passeriformes</taxon>
        <taxon>Sylvioidea</taxon>
        <taxon>Alaudidae</taxon>
        <taxon>Alaudala</taxon>
    </lineage>
</organism>
<dbReference type="Proteomes" id="UP000571582">
    <property type="component" value="Unassembled WGS sequence"/>
</dbReference>
<evidence type="ECO:0000313" key="4">
    <source>
        <dbReference type="EMBL" id="NXQ30532.1"/>
    </source>
</evidence>
<name>A0A7L2BZW8_9PASS</name>
<feature type="non-terminal residue" evidence="4">
    <location>
        <position position="479"/>
    </location>
</feature>
<comment type="subcellular location">
    <subcellularLocation>
        <location evidence="1">Nucleus</location>
    </subcellularLocation>
</comment>
<keyword evidence="5" id="KW-1185">Reference proteome</keyword>
<dbReference type="GO" id="GO:1901647">
    <property type="term" value="P:positive regulation of synoviocyte proliferation"/>
    <property type="evidence" value="ECO:0007669"/>
    <property type="project" value="TreeGrafter"/>
</dbReference>
<dbReference type="GO" id="GO:0005654">
    <property type="term" value="C:nucleoplasm"/>
    <property type="evidence" value="ECO:0007669"/>
    <property type="project" value="TreeGrafter"/>
</dbReference>
<dbReference type="PANTHER" id="PTHR23424:SF23">
    <property type="entry name" value="PROTEIN SAAL1"/>
    <property type="match status" value="1"/>
</dbReference>
<dbReference type="SUPFAM" id="SSF48371">
    <property type="entry name" value="ARM repeat"/>
    <property type="match status" value="1"/>
</dbReference>
<dbReference type="EMBL" id="VWYE01016166">
    <property type="protein sequence ID" value="NXQ30532.1"/>
    <property type="molecule type" value="Genomic_DNA"/>
</dbReference>
<protein>
    <submittedName>
        <fullName evidence="4">SAAL1 protein</fullName>
    </submittedName>
</protein>
<comment type="similarity">
    <text evidence="3">Belongs to the SAAL1 family.</text>
</comment>
<dbReference type="InterPro" id="IPR052464">
    <property type="entry name" value="Synovial_Prolif_Regulator"/>
</dbReference>